<evidence type="ECO:0000259" key="3">
    <source>
        <dbReference type="Pfam" id="PF05569"/>
    </source>
</evidence>
<dbReference type="SUPFAM" id="SSF74653">
    <property type="entry name" value="TolA/TonB C-terminal domain"/>
    <property type="match status" value="2"/>
</dbReference>
<feature type="domain" description="TonB C-terminal" evidence="2">
    <location>
        <begin position="671"/>
        <end position="742"/>
    </location>
</feature>
<reference evidence="4 5" key="1">
    <citation type="submission" date="2018-06" db="EMBL/GenBank/DDBJ databases">
        <title>Genomic Encyclopedia of Archaeal and Bacterial Type Strains, Phase II (KMG-II): from individual species to whole genera.</title>
        <authorList>
            <person name="Goeker M."/>
        </authorList>
    </citation>
    <scope>NUCLEOTIDE SEQUENCE [LARGE SCALE GENOMIC DNA]</scope>
    <source>
        <strain evidence="4 5">DSM 12408</strain>
    </source>
</reference>
<protein>
    <submittedName>
        <fullName evidence="4">Beta-lactamase regulating signal transducer with metallopeptidase domain</fullName>
    </submittedName>
</protein>
<name>A0A327RSQ0_9FLAO</name>
<dbReference type="GO" id="GO:0055085">
    <property type="term" value="P:transmembrane transport"/>
    <property type="evidence" value="ECO:0007669"/>
    <property type="project" value="InterPro"/>
</dbReference>
<feature type="domain" description="TonB C-terminal" evidence="2">
    <location>
        <begin position="522"/>
        <end position="590"/>
    </location>
</feature>
<evidence type="ECO:0000313" key="5">
    <source>
        <dbReference type="Proteomes" id="UP000248987"/>
    </source>
</evidence>
<gene>
    <name evidence="4" type="ORF">LX77_03380</name>
</gene>
<proteinExistence type="predicted"/>
<sequence length="744" mass="85772">MLHYILQTVAFQVFFLIIYDLFLKKETFFNWNRTYLIGTAFLSLTLPFLKFESIKAIVPEPMVIRLPEVIIGEVSPTIIDEASMIQSQQISEQAMSFSWDHIWMVGMVLAAFILAYKLIKIRTLLRKNPKRWKGNILMVYLMNSHSAFSFFNTIFLGDAIEADKKEHIVQHEMVHIKEKHSLDLLGFEILRIVFWFNPLIYMYQNRLAILHEFIADAHAVKYKGKSEYYQSLLSQVFETRHISFINPFFNQSSIKKRIVMLSKSKSKQIHLIKYALLIPMVIGMLMYTSSYAREIKDPFPFLQQETVTQQLTFQELVDKYYKELITIIDSLGDSTETQDIVRPEDIYIEPMDQVARRQAFSKYLINKWGSAKEINGIITDPYKTYDEYLAYKKTDEAKMSWENNARDGELRLVVDDMDKLTDTEQQRKEELLALIDTDEFYSKLNMTDGKTTIITDFGKKDAQGTKENLELYDIEVPYAVIEEVPIFQGCEDLESNTETKQCTSDKIAMFVNKNFNVNLATQLGLTGKQRISVIFKIGKDGKIRDVMARASHPGLEAEAVRVIKLLPDFTPGKQKGKAVTVPYSLPILFQVQDDAPETETKRTVSSEQEYLKAIESKEQDKIMWAGEVPFAVVDEAPFFPSCQTLTSNKKRKQCTADEITSFVNKNFNTKLAKELGLKGKQRIMVIFKIQKDGSISEIKSRAPHPELEKEAIRVIKALPKMQPGMQRGKPVVVPYSLPILFQVQ</sequence>
<dbReference type="EMBL" id="QLLQ01000018">
    <property type="protein sequence ID" value="RAJ19859.1"/>
    <property type="molecule type" value="Genomic_DNA"/>
</dbReference>
<keyword evidence="5" id="KW-1185">Reference proteome</keyword>
<dbReference type="InterPro" id="IPR051045">
    <property type="entry name" value="TonB-dependent_transducer"/>
</dbReference>
<dbReference type="Proteomes" id="UP000248987">
    <property type="component" value="Unassembled WGS sequence"/>
</dbReference>
<accession>A0A327RSQ0</accession>
<organism evidence="4 5">
    <name type="scientific">Gelidibacter algens</name>
    <dbReference type="NCBI Taxonomy" id="49280"/>
    <lineage>
        <taxon>Bacteria</taxon>
        <taxon>Pseudomonadati</taxon>
        <taxon>Bacteroidota</taxon>
        <taxon>Flavobacteriia</taxon>
        <taxon>Flavobacteriales</taxon>
        <taxon>Flavobacteriaceae</taxon>
        <taxon>Gelidibacter</taxon>
    </lineage>
</organism>
<dbReference type="AlphaFoldDB" id="A0A327RSQ0"/>
<keyword evidence="1" id="KW-0472">Membrane</keyword>
<evidence type="ECO:0000259" key="2">
    <source>
        <dbReference type="Pfam" id="PF03544"/>
    </source>
</evidence>
<feature type="transmembrane region" description="Helical" evidence="1">
    <location>
        <begin position="6"/>
        <end position="23"/>
    </location>
</feature>
<dbReference type="PANTHER" id="PTHR33446">
    <property type="entry name" value="PROTEIN TONB-RELATED"/>
    <property type="match status" value="1"/>
</dbReference>
<feature type="domain" description="Peptidase M56" evidence="3">
    <location>
        <begin position="161"/>
        <end position="261"/>
    </location>
</feature>
<keyword evidence="1" id="KW-1133">Transmembrane helix</keyword>
<dbReference type="Gene3D" id="3.30.1150.10">
    <property type="match status" value="2"/>
</dbReference>
<dbReference type="RefSeq" id="WP_111625986.1">
    <property type="nucleotide sequence ID" value="NZ_QLLQ01000018.1"/>
</dbReference>
<feature type="transmembrane region" description="Helical" evidence="1">
    <location>
        <begin position="271"/>
        <end position="292"/>
    </location>
</feature>
<evidence type="ECO:0000313" key="4">
    <source>
        <dbReference type="EMBL" id="RAJ19859.1"/>
    </source>
</evidence>
<dbReference type="Pfam" id="PF05569">
    <property type="entry name" value="Peptidase_M56"/>
    <property type="match status" value="1"/>
</dbReference>
<evidence type="ECO:0000256" key="1">
    <source>
        <dbReference type="SAM" id="Phobius"/>
    </source>
</evidence>
<dbReference type="Pfam" id="PF03544">
    <property type="entry name" value="TonB_C"/>
    <property type="match status" value="2"/>
</dbReference>
<dbReference type="InterPro" id="IPR037682">
    <property type="entry name" value="TonB_C"/>
</dbReference>
<dbReference type="GO" id="GO:0031992">
    <property type="term" value="F:energy transducer activity"/>
    <property type="evidence" value="ECO:0007669"/>
    <property type="project" value="TreeGrafter"/>
</dbReference>
<dbReference type="PANTHER" id="PTHR33446:SF2">
    <property type="entry name" value="PROTEIN TONB"/>
    <property type="match status" value="1"/>
</dbReference>
<feature type="transmembrane region" description="Helical" evidence="1">
    <location>
        <begin position="101"/>
        <end position="119"/>
    </location>
</feature>
<comment type="caution">
    <text evidence="4">The sequence shown here is derived from an EMBL/GenBank/DDBJ whole genome shotgun (WGS) entry which is preliminary data.</text>
</comment>
<feature type="transmembrane region" description="Helical" evidence="1">
    <location>
        <begin position="35"/>
        <end position="58"/>
    </location>
</feature>
<keyword evidence="1" id="KW-0812">Transmembrane</keyword>
<dbReference type="GO" id="GO:0098797">
    <property type="term" value="C:plasma membrane protein complex"/>
    <property type="evidence" value="ECO:0007669"/>
    <property type="project" value="TreeGrafter"/>
</dbReference>
<dbReference type="InterPro" id="IPR008756">
    <property type="entry name" value="Peptidase_M56"/>
</dbReference>
<dbReference type="CDD" id="cd07341">
    <property type="entry name" value="M56_BlaR1_MecR1_like"/>
    <property type="match status" value="1"/>
</dbReference>